<dbReference type="Proteomes" id="UP000225320">
    <property type="component" value="Unassembled WGS sequence"/>
</dbReference>
<dbReference type="AlphaFoldDB" id="A0A2C5IDH1"/>
<comment type="caution">
    <text evidence="1">The sequence shown here is derived from an EMBL/GenBank/DDBJ whole genome shotgun (WGS) entry which is preliminary data.</text>
</comment>
<evidence type="ECO:0000313" key="1">
    <source>
        <dbReference type="EMBL" id="PGG81251.1"/>
    </source>
</evidence>
<reference evidence="1 2" key="1">
    <citation type="submission" date="2017-09" db="EMBL/GenBank/DDBJ databases">
        <title>Large-scale bioinformatics analysis of Bacillus genomes uncovers conserved roles of natural products in bacterial physiology.</title>
        <authorList>
            <consortium name="Agbiome Team Llc"/>
            <person name="Bleich R.M."/>
            <person name="Grubbs K.J."/>
            <person name="Santa Maria K.C."/>
            <person name="Allen S.E."/>
            <person name="Farag S."/>
            <person name="Shank E.A."/>
            <person name="Bowers A."/>
        </authorList>
    </citation>
    <scope>NUCLEOTIDE SEQUENCE [LARGE SCALE GENOMIC DNA]</scope>
    <source>
        <strain evidence="1 2">AFS094862</strain>
    </source>
</reference>
<gene>
    <name evidence="1" type="ORF">CON73_29845</name>
</gene>
<dbReference type="EMBL" id="NVOI01000163">
    <property type="protein sequence ID" value="PGG81251.1"/>
    <property type="molecule type" value="Genomic_DNA"/>
</dbReference>
<evidence type="ECO:0000313" key="2">
    <source>
        <dbReference type="Proteomes" id="UP000225320"/>
    </source>
</evidence>
<proteinExistence type="predicted"/>
<sequence>MPFSDNVLDHRPNLENLKKIGKEDDYVFQALAYMGDASSKMSWANTVLDLVEDVPEKLKEEIKKVHSGIWEMQGKLREYKKEDDK</sequence>
<organism evidence="1 2">
    <name type="scientific">Bacillus toyonensis</name>
    <dbReference type="NCBI Taxonomy" id="155322"/>
    <lineage>
        <taxon>Bacteria</taxon>
        <taxon>Bacillati</taxon>
        <taxon>Bacillota</taxon>
        <taxon>Bacilli</taxon>
        <taxon>Bacillales</taxon>
        <taxon>Bacillaceae</taxon>
        <taxon>Bacillus</taxon>
        <taxon>Bacillus cereus group</taxon>
    </lineage>
</organism>
<dbReference type="RefSeq" id="WP_098733818.1">
    <property type="nucleotide sequence ID" value="NZ_NUUD01000536.1"/>
</dbReference>
<accession>A0A2C5IDH1</accession>
<protein>
    <submittedName>
        <fullName evidence="1">Uncharacterized protein</fullName>
    </submittedName>
</protein>
<name>A0A2C5IDH1_9BACI</name>